<evidence type="ECO:0000313" key="6">
    <source>
        <dbReference type="Proteomes" id="UP000254156"/>
    </source>
</evidence>
<dbReference type="PANTHER" id="PTHR30408">
    <property type="entry name" value="TYPE-1 RESTRICTION ENZYME ECOKI SPECIFICITY PROTEIN"/>
    <property type="match status" value="1"/>
</dbReference>
<dbReference type="PANTHER" id="PTHR30408:SF13">
    <property type="entry name" value="TYPE I RESTRICTION ENZYME HINDI SPECIFICITY SUBUNIT"/>
    <property type="match status" value="1"/>
</dbReference>
<gene>
    <name evidence="5" type="ORF">NCTC11632_01955</name>
</gene>
<evidence type="ECO:0000313" key="5">
    <source>
        <dbReference type="EMBL" id="SUB89826.1"/>
    </source>
</evidence>
<reference evidence="5 6" key="1">
    <citation type="submission" date="2018-06" db="EMBL/GenBank/DDBJ databases">
        <authorList>
            <consortium name="Pathogen Informatics"/>
            <person name="Doyle S."/>
        </authorList>
    </citation>
    <scope>NUCLEOTIDE SEQUENCE [LARGE SCALE GENOMIC DNA]</scope>
    <source>
        <strain evidence="5 6">NCTC11632</strain>
    </source>
</reference>
<protein>
    <submittedName>
        <fullName evidence="5">Type I restriction modification DNA specificity domain</fullName>
    </submittedName>
</protein>
<keyword evidence="3" id="KW-0238">DNA-binding</keyword>
<dbReference type="Pfam" id="PF01420">
    <property type="entry name" value="Methylase_S"/>
    <property type="match status" value="1"/>
</dbReference>
<dbReference type="GO" id="GO:0003677">
    <property type="term" value="F:DNA binding"/>
    <property type="evidence" value="ECO:0007669"/>
    <property type="project" value="UniProtKB-KW"/>
</dbReference>
<dbReference type="CDD" id="cd17262">
    <property type="entry name" value="RMtype1_S_Aco12261I-TRD2-CR2"/>
    <property type="match status" value="1"/>
</dbReference>
<name>A0A379EAW5_9PORP</name>
<feature type="domain" description="Type I restriction modification DNA specificity" evidence="4">
    <location>
        <begin position="207"/>
        <end position="334"/>
    </location>
</feature>
<dbReference type="InterPro" id="IPR000055">
    <property type="entry name" value="Restrct_endonuc_typeI_TRD"/>
</dbReference>
<dbReference type="Proteomes" id="UP000254156">
    <property type="component" value="Unassembled WGS sequence"/>
</dbReference>
<evidence type="ECO:0000256" key="1">
    <source>
        <dbReference type="ARBA" id="ARBA00010923"/>
    </source>
</evidence>
<accession>A0A379EAW5</accession>
<organism evidence="5 6">
    <name type="scientific">Porphyromonas macacae</name>
    <dbReference type="NCBI Taxonomy" id="28115"/>
    <lineage>
        <taxon>Bacteria</taxon>
        <taxon>Pseudomonadati</taxon>
        <taxon>Bacteroidota</taxon>
        <taxon>Bacteroidia</taxon>
        <taxon>Bacteroidales</taxon>
        <taxon>Porphyromonadaceae</taxon>
        <taxon>Porphyromonas</taxon>
    </lineage>
</organism>
<keyword evidence="2" id="KW-0680">Restriction system</keyword>
<dbReference type="Gene3D" id="3.90.220.20">
    <property type="entry name" value="DNA methylase specificity domains"/>
    <property type="match status" value="2"/>
</dbReference>
<dbReference type="EMBL" id="UGTF01000002">
    <property type="protein sequence ID" value="SUB89826.1"/>
    <property type="molecule type" value="Genomic_DNA"/>
</dbReference>
<dbReference type="InterPro" id="IPR052021">
    <property type="entry name" value="Type-I_RS_S_subunit"/>
</dbReference>
<dbReference type="RefSeq" id="WP_115097093.1">
    <property type="nucleotide sequence ID" value="NZ_UGTF01000002.1"/>
</dbReference>
<dbReference type="REBASE" id="405794">
    <property type="entry name" value="S2.Pma11632I"/>
</dbReference>
<proteinExistence type="inferred from homology"/>
<evidence type="ECO:0000256" key="3">
    <source>
        <dbReference type="ARBA" id="ARBA00023125"/>
    </source>
</evidence>
<evidence type="ECO:0000259" key="4">
    <source>
        <dbReference type="Pfam" id="PF01420"/>
    </source>
</evidence>
<evidence type="ECO:0000256" key="2">
    <source>
        <dbReference type="ARBA" id="ARBA00022747"/>
    </source>
</evidence>
<comment type="similarity">
    <text evidence="1">Belongs to the type-I restriction system S methylase family.</text>
</comment>
<dbReference type="InterPro" id="IPR044946">
    <property type="entry name" value="Restrct_endonuc_typeI_TRD_sf"/>
</dbReference>
<dbReference type="AlphaFoldDB" id="A0A379EAW5"/>
<dbReference type="GO" id="GO:0009307">
    <property type="term" value="P:DNA restriction-modification system"/>
    <property type="evidence" value="ECO:0007669"/>
    <property type="project" value="UniProtKB-KW"/>
</dbReference>
<dbReference type="SUPFAM" id="SSF116734">
    <property type="entry name" value="DNA methylase specificity domain"/>
    <property type="match status" value="2"/>
</dbReference>
<sequence length="395" mass="45048">MKLSEIATYVEGKISSSSISLSEYVTTDSLLPNKEGRTMATNLPPVVCSLTHYQEGDVLVANIRPYLKKIWIADKKGGCSSDVLVFRAKDGCNSFFLYALLLQDGFFNHTMKGAKGSKMPRGDKNQIMRYELPTFSPEEQENIGNIAISITNKLRLNRAINHNLEAMAKQLYDYWFVQFDFPDENGKPYKSSGGKMVWNEVLKKYVPEGWEIASLRDIVDLEDSKRVPLSNAQRAGRKGNYPYYGATGIMDYIDDFIFDYDILLLAEDGSTSDANGFPVVQYVWGKVWVNNHAHIILPKDRDHLVYTYFLLKGIPIKLIETGSIQKKISQDNLLVYKTLNAPKYIRDIYTERMSALWEQKKLATEEIMQLTKQRDELLPLLMNGQASVNYDLSHD</sequence>